<feature type="active site" evidence="2">
    <location>
        <position position="79"/>
    </location>
</feature>
<organism evidence="4 5">
    <name type="scientific">Actinopolyspora mortivallis</name>
    <dbReference type="NCBI Taxonomy" id="33906"/>
    <lineage>
        <taxon>Bacteria</taxon>
        <taxon>Bacillati</taxon>
        <taxon>Actinomycetota</taxon>
        <taxon>Actinomycetes</taxon>
        <taxon>Actinopolysporales</taxon>
        <taxon>Actinopolysporaceae</taxon>
        <taxon>Actinopolyspora</taxon>
    </lineage>
</organism>
<evidence type="ECO:0000313" key="4">
    <source>
        <dbReference type="EMBL" id="PRW64291.1"/>
    </source>
</evidence>
<feature type="binding site" evidence="3">
    <location>
        <begin position="13"/>
        <end position="16"/>
    </location>
    <ligand>
        <name>FAD</name>
        <dbReference type="ChEBI" id="CHEBI:57692"/>
    </ligand>
</feature>
<feature type="binding site" evidence="3">
    <location>
        <position position="79"/>
    </location>
    <ligand>
        <name>7-chloro-L-tryptophan</name>
        <dbReference type="ChEBI" id="CHEBI:58713"/>
    </ligand>
</feature>
<comment type="caution">
    <text evidence="4">The sequence shown here is derived from an EMBL/GenBank/DDBJ whole genome shotgun (WGS) entry which is preliminary data.</text>
</comment>
<dbReference type="InterPro" id="IPR006905">
    <property type="entry name" value="Flavin_halogenase"/>
</dbReference>
<dbReference type="GO" id="GO:0004497">
    <property type="term" value="F:monooxygenase activity"/>
    <property type="evidence" value="ECO:0007669"/>
    <property type="project" value="InterPro"/>
</dbReference>
<gene>
    <name evidence="4" type="ORF">CEP50_06405</name>
</gene>
<dbReference type="InterPro" id="IPR036188">
    <property type="entry name" value="FAD/NAD-bd_sf"/>
</dbReference>
<protein>
    <submittedName>
        <fullName evidence="4">Tryptophan halogenase</fullName>
    </submittedName>
</protein>
<comment type="similarity">
    <text evidence="1">Belongs to the flavin-dependent halogenase family. Bacterial tryptophan halogenase subfamily.</text>
</comment>
<dbReference type="InterPro" id="IPR050816">
    <property type="entry name" value="Flavin-dep_Halogenase_NPB"/>
</dbReference>
<dbReference type="Gene3D" id="3.50.50.60">
    <property type="entry name" value="FAD/NAD(P)-binding domain"/>
    <property type="match status" value="1"/>
</dbReference>
<name>A0A2T0GYW2_ACTMO</name>
<accession>A0A2T0GYW2</accession>
<reference evidence="4 5" key="1">
    <citation type="submission" date="2018-03" db="EMBL/GenBank/DDBJ databases">
        <title>Actinopolyspora mortivallis from Sahara, screening for active biomolecules.</title>
        <authorList>
            <person name="Selama O."/>
            <person name="Wellington E.M.H."/>
            <person name="Hacene H."/>
        </authorList>
    </citation>
    <scope>NUCLEOTIDE SEQUENCE [LARGE SCALE GENOMIC DNA]</scope>
    <source>
        <strain evidence="4 5">M5A</strain>
    </source>
</reference>
<dbReference type="RefSeq" id="WP_106113046.1">
    <property type="nucleotide sequence ID" value="NZ_PVSR01000005.1"/>
</dbReference>
<evidence type="ECO:0000313" key="5">
    <source>
        <dbReference type="Proteomes" id="UP000239352"/>
    </source>
</evidence>
<sequence length="530" mass="60862">MNDSVESIVILGGGTAGWMSATYLKKALGDTVHITLVAAPDIPTLGVGEATIPNLQTAFFDFLGIEEDEWMRECNASYKMAIRFVNWRTPGPGRPVPRGSDDGEDEFYHSFGILPYHHGIPLSHYWFDRRWRGRTTRPFDRSCYREPPVMRARKSPRWADGTRATNYAWHFDAHLVADFLRRVATERFGVHHVEDRLEHVRRRPSGFIDAVTTGEGRTLEADLFVDCSGFRGLLINQEMEEPFLDMSDHLLNDSAVATAVPHDDSAHGVEPYTSAIAMPSGWTWKIPMPGRFGTGYVYSSAFATEDEAVRDFCALWGLDPERHQLNRIRFRVGRNRRAWVRNCVGIGTSSCFVEPLESTGIYFIYAALYQLVKHFPDKSFDQVLIDRFNREIEVMFDDTRDFIQAHFHCSPRTDTPFWRANKEIALGEEMREKIRCYDAGLAINAPATDDAQVYYGNFEEEFRNFWNNSNYYSVLAGLGYLPDKPLPKLRHMPEAVETVDRVFDRIRDEQKYLLNTLPSCHEYLNAQHGR</sequence>
<keyword evidence="3" id="KW-0274">FAD</keyword>
<evidence type="ECO:0000256" key="3">
    <source>
        <dbReference type="PIRSR" id="PIRSR011396-2"/>
    </source>
</evidence>
<feature type="binding site" evidence="3">
    <location>
        <position position="361"/>
    </location>
    <ligand>
        <name>FAD</name>
        <dbReference type="ChEBI" id="CHEBI:57692"/>
    </ligand>
</feature>
<keyword evidence="5" id="KW-1185">Reference proteome</keyword>
<dbReference type="PANTHER" id="PTHR43747">
    <property type="entry name" value="FAD-BINDING PROTEIN"/>
    <property type="match status" value="1"/>
</dbReference>
<proteinExistence type="inferred from homology"/>
<dbReference type="SUPFAM" id="SSF51905">
    <property type="entry name" value="FAD/NAD(P)-binding domain"/>
    <property type="match status" value="1"/>
</dbReference>
<dbReference type="Pfam" id="PF04820">
    <property type="entry name" value="Trp_halogenase"/>
    <property type="match status" value="1"/>
</dbReference>
<evidence type="ECO:0000256" key="1">
    <source>
        <dbReference type="ARBA" id="ARBA00038396"/>
    </source>
</evidence>
<keyword evidence="3" id="KW-0547">Nucleotide-binding</keyword>
<dbReference type="PIRSF" id="PIRSF011396">
    <property type="entry name" value="Trp_halogenase"/>
    <property type="match status" value="1"/>
</dbReference>
<keyword evidence="3" id="KW-0285">Flavoprotein</keyword>
<evidence type="ECO:0000256" key="2">
    <source>
        <dbReference type="PIRSR" id="PIRSR011396-1"/>
    </source>
</evidence>
<dbReference type="InParanoid" id="A0A2T0GYW2"/>
<dbReference type="Proteomes" id="UP000239352">
    <property type="component" value="Unassembled WGS sequence"/>
</dbReference>
<feature type="binding site" evidence="3">
    <location>
        <position position="357"/>
    </location>
    <ligand>
        <name>L-tryptophan</name>
        <dbReference type="ChEBI" id="CHEBI:57912"/>
    </ligand>
</feature>
<dbReference type="EMBL" id="PVSR01000005">
    <property type="protein sequence ID" value="PRW64291.1"/>
    <property type="molecule type" value="Genomic_DNA"/>
</dbReference>
<dbReference type="InterPro" id="IPR033856">
    <property type="entry name" value="Trp_halogen"/>
</dbReference>
<dbReference type="PANTHER" id="PTHR43747:SF4">
    <property type="entry name" value="FLAVIN-DEPENDENT TRYPTOPHAN HALOGENASE"/>
    <property type="match status" value="1"/>
</dbReference>
<dbReference type="AlphaFoldDB" id="A0A2T0GYW2"/>
<dbReference type="GO" id="GO:0000166">
    <property type="term" value="F:nucleotide binding"/>
    <property type="evidence" value="ECO:0007669"/>
    <property type="project" value="UniProtKB-KW"/>
</dbReference>